<dbReference type="InterPro" id="IPR036116">
    <property type="entry name" value="FN3_sf"/>
</dbReference>
<dbReference type="Gene3D" id="1.10.1330.10">
    <property type="entry name" value="Dockerin domain"/>
    <property type="match status" value="1"/>
</dbReference>
<dbReference type="InterPro" id="IPR034641">
    <property type="entry name" value="RGL11"/>
</dbReference>
<dbReference type="InterPro" id="IPR008965">
    <property type="entry name" value="CBM2/CBM3_carb-bd_dom_sf"/>
</dbReference>
<feature type="domain" description="Fibronectin type-III" evidence="2">
    <location>
        <begin position="175"/>
        <end position="265"/>
    </location>
</feature>
<dbReference type="InterPro" id="IPR049366">
    <property type="entry name" value="RGL11_C"/>
</dbReference>
<dbReference type="Pfam" id="PF21348">
    <property type="entry name" value="RGL11_C"/>
    <property type="match status" value="1"/>
</dbReference>
<dbReference type="Pfam" id="PF00963">
    <property type="entry name" value="Cohesin"/>
    <property type="match status" value="1"/>
</dbReference>
<dbReference type="InterPro" id="IPR016134">
    <property type="entry name" value="Dockerin_dom"/>
</dbReference>
<dbReference type="PROSITE" id="PS51766">
    <property type="entry name" value="DOCKERIN"/>
    <property type="match status" value="1"/>
</dbReference>
<dbReference type="SMART" id="SM00060">
    <property type="entry name" value="FN3"/>
    <property type="match status" value="2"/>
</dbReference>
<feature type="domain" description="Dockerin" evidence="3">
    <location>
        <begin position="1177"/>
        <end position="1238"/>
    </location>
</feature>
<evidence type="ECO:0000256" key="1">
    <source>
        <dbReference type="SAM" id="SignalP"/>
    </source>
</evidence>
<dbReference type="Gene3D" id="2.60.120.430">
    <property type="entry name" value="Galactose-binding lectin"/>
    <property type="match status" value="1"/>
</dbReference>
<dbReference type="Gene3D" id="2.60.40.10">
    <property type="entry name" value="Immunoglobulins"/>
    <property type="match status" value="3"/>
</dbReference>
<evidence type="ECO:0000259" key="2">
    <source>
        <dbReference type="PROSITE" id="PS50853"/>
    </source>
</evidence>
<dbReference type="InterPro" id="IPR003961">
    <property type="entry name" value="FN3_dom"/>
</dbReference>
<keyword evidence="1" id="KW-0732">Signal</keyword>
<dbReference type="Pfam" id="PF18370">
    <property type="entry name" value="RGI_lyase"/>
    <property type="match status" value="1"/>
</dbReference>
<dbReference type="InterPro" id="IPR036439">
    <property type="entry name" value="Dockerin_dom_sf"/>
</dbReference>
<evidence type="ECO:0000313" key="4">
    <source>
        <dbReference type="EMBL" id="NOV02045.1"/>
    </source>
</evidence>
<proteinExistence type="predicted"/>
<dbReference type="Gene3D" id="2.60.40.680">
    <property type="match status" value="1"/>
</dbReference>
<dbReference type="SUPFAM" id="SSF49785">
    <property type="entry name" value="Galactose-binding domain-like"/>
    <property type="match status" value="1"/>
</dbReference>
<dbReference type="EMBL" id="WHNZ01000041">
    <property type="protein sequence ID" value="NOV02045.1"/>
    <property type="molecule type" value="Genomic_DNA"/>
</dbReference>
<reference evidence="4 5" key="1">
    <citation type="submission" date="2019-10" db="EMBL/GenBank/DDBJ databases">
        <title>Description of Paenibacillus pedi sp. nov.</title>
        <authorList>
            <person name="Carlier A."/>
            <person name="Qi S."/>
        </authorList>
    </citation>
    <scope>NUCLEOTIDE SEQUENCE [LARGE SCALE GENOMIC DNA]</scope>
    <source>
        <strain evidence="4 5">LMG 31457</strain>
    </source>
</reference>
<accession>A0ABX1ZSM7</accession>
<dbReference type="PANTHER" id="PTHR43118:SF1">
    <property type="entry name" value="RHAMNOGALACTURONAN LYASE (EUROFUNG)"/>
    <property type="match status" value="1"/>
</dbReference>
<dbReference type="Proteomes" id="UP000618579">
    <property type="component" value="Unassembled WGS sequence"/>
</dbReference>
<dbReference type="CDD" id="cd10318">
    <property type="entry name" value="RGL11"/>
    <property type="match status" value="1"/>
</dbReference>
<protein>
    <recommendedName>
        <fullName evidence="6">Fibronectin type 3 domain-containing protein</fullName>
    </recommendedName>
</protein>
<comment type="caution">
    <text evidence="4">The sequence shown here is derived from an EMBL/GenBank/DDBJ whole genome shotgun (WGS) entry which is preliminary data.</text>
</comment>
<dbReference type="InterPro" id="IPR028994">
    <property type="entry name" value="Integrin_alpha_N"/>
</dbReference>
<evidence type="ECO:0000313" key="5">
    <source>
        <dbReference type="Proteomes" id="UP000618579"/>
    </source>
</evidence>
<feature type="signal peptide" evidence="1">
    <location>
        <begin position="1"/>
        <end position="23"/>
    </location>
</feature>
<dbReference type="PANTHER" id="PTHR43118">
    <property type="entry name" value="RHAMNOGALACTURONAN LYASE (EUROFUNG)"/>
    <property type="match status" value="1"/>
</dbReference>
<dbReference type="PROSITE" id="PS50853">
    <property type="entry name" value="FN3"/>
    <property type="match status" value="2"/>
</dbReference>
<dbReference type="PROSITE" id="PS51257">
    <property type="entry name" value="PROKAR_LIPOPROTEIN"/>
    <property type="match status" value="1"/>
</dbReference>
<dbReference type="CDD" id="cd14254">
    <property type="entry name" value="Dockerin_II"/>
    <property type="match status" value="1"/>
</dbReference>
<dbReference type="SUPFAM" id="SSF49384">
    <property type="entry name" value="Carbohydrate-binding domain"/>
    <property type="match status" value="1"/>
</dbReference>
<dbReference type="InterPro" id="IPR002102">
    <property type="entry name" value="Cohesin_dom"/>
</dbReference>
<sequence>MKMRKMFPLLLSATMACTVFSSAALLPETGHAAPHAYLFDFGTATSPVASGYTRISESTLYTSALGYGLSKVIASRDRGAAYSDILRDFVIDKSFSFNVDMENGDYFVKLTAGDGIATNKTSVTIEGVNRGSTNTASGSFQDITAVVTVADGQMNFDIGGSDGRVNAIEITPAVVMRGVKVDSVSVTPVPSVQLSWDAAQSGSEYSIYRKSEGQSDYVKIATTSGAAYSDTSVELGLTYTYTVTNTSGGYESPKSDPLTVTVADVSGQKPAVPAHFLVSNATENSVSLGWDTVAGASVYYVYRSVSETGTYSKIAATSELSYVDRSVTTNVPYYYKIAAVSTAGLSDLTPFAVSPVKKIFQRQMERLERGLTAIKVSNGVYVGWRLFGTEPSTISFNLYRDGRKINASPITSSTNFLDSEGTLEATYTVRAVIGGIEQTASGSASVMAKNYLDIPLNKPAGGTTPDGVAYTYSANDVSVGDLDGDGQYEYIVKWDPSNSKDNSQSGYTGNVYIDAYELDGTQLWRIDLGKNIRAGAHYTQFMVYDLDGDGKAEVAMKTADGTIDGAGVVLGNGSADYRNSSGYILSGPEYLSIFEGATGKTLTTTSYEPPRGTVGNWGDTYGNRVDRFLAAIAYLDGEHPSLIMARGYYTRSVLVAYNWRDGQLSKVWTFDSDTPGNGGYAGQGNHNLSVADVDGDGKDEIIYGAMAVDHDGKGLYTTGLGHGDAMHLSDLDPDRPGYEVFQVHEEKPSRAGLEFRDARTGELIWGKPTTYDVGRGLSADIDPRYKGAESWAIDAGGWNSTSGGLYDVKGNEISTHIPPANFAIWWDGDLQRELLDHTYNDKTLTGVGNILKWDYENSRVVTLLTAEGTFSNNGTKGNPGLQADLFGDWREEAIWRLEDSSALRIYMTTDVTDYRFYTLMHDPVYRLGVARENTAYNQPPHVGYYLGGGMTMPPMPNITVPAGDAQEAGVTLNGGSTLKPGETISLKYGLTGITEPIIAQNVSFTYDPDYFEYVSVTGLQEGVSVVGNVYSLPGKVRIILASLGTDYGVTGSSELVSLQLRAKAVSSTVDTHVYSSAQVANAEGVETTFQSVSKPITIQYADLSSLNALIGTAETSYAQAVEGIGQGEYPVGSKAALEAAIAKAKAVQANPNVTQAEITQAVAELNAALSAFQASVNTSHAYDVNNSGQVSVGDLAFIAAHYGQTSADPNWNSKADVNADGVVDILDLSAVASYILNE</sequence>
<organism evidence="4 5">
    <name type="scientific">Paenibacillus planticolens</name>
    <dbReference type="NCBI Taxonomy" id="2654976"/>
    <lineage>
        <taxon>Bacteria</taxon>
        <taxon>Bacillati</taxon>
        <taxon>Bacillota</taxon>
        <taxon>Bacilli</taxon>
        <taxon>Bacillales</taxon>
        <taxon>Paenibacillaceae</taxon>
        <taxon>Paenibacillus</taxon>
    </lineage>
</organism>
<dbReference type="InterPro" id="IPR013783">
    <property type="entry name" value="Ig-like_fold"/>
</dbReference>
<dbReference type="CDD" id="cd00063">
    <property type="entry name" value="FN3"/>
    <property type="match status" value="2"/>
</dbReference>
<dbReference type="PROSITE" id="PS00018">
    <property type="entry name" value="EF_HAND_1"/>
    <property type="match status" value="2"/>
</dbReference>
<dbReference type="InterPro" id="IPR049033">
    <property type="entry name" value="AGA-YXIM_GBD"/>
</dbReference>
<feature type="domain" description="Fibronectin type-III" evidence="2">
    <location>
        <begin position="272"/>
        <end position="356"/>
    </location>
</feature>
<feature type="chain" id="PRO_5047386708" description="Fibronectin type 3 domain-containing protein" evidence="1">
    <location>
        <begin position="24"/>
        <end position="1238"/>
    </location>
</feature>
<evidence type="ECO:0000259" key="3">
    <source>
        <dbReference type="PROSITE" id="PS51766"/>
    </source>
</evidence>
<dbReference type="SUPFAM" id="SSF49265">
    <property type="entry name" value="Fibronectin type III"/>
    <property type="match status" value="1"/>
</dbReference>
<dbReference type="Pfam" id="PF21254">
    <property type="entry name" value="AGA-YXIM_GBD"/>
    <property type="match status" value="1"/>
</dbReference>
<dbReference type="SUPFAM" id="SSF63446">
    <property type="entry name" value="Type I dockerin domain"/>
    <property type="match status" value="1"/>
</dbReference>
<evidence type="ECO:0008006" key="6">
    <source>
        <dbReference type="Google" id="ProtNLM"/>
    </source>
</evidence>
<dbReference type="Gene3D" id="1.20.1270.90">
    <property type="entry name" value="AF1782-like"/>
    <property type="match status" value="1"/>
</dbReference>
<dbReference type="InterPro" id="IPR008979">
    <property type="entry name" value="Galactose-bd-like_sf"/>
</dbReference>
<dbReference type="InterPro" id="IPR018247">
    <property type="entry name" value="EF_Hand_1_Ca_BS"/>
</dbReference>
<dbReference type="InterPro" id="IPR002105">
    <property type="entry name" value="Dockerin_1_rpt"/>
</dbReference>
<gene>
    <name evidence="4" type="ORF">GC097_18730</name>
</gene>
<dbReference type="Pfam" id="PF00404">
    <property type="entry name" value="Dockerin_1"/>
    <property type="match status" value="1"/>
</dbReference>
<keyword evidence="5" id="KW-1185">Reference proteome</keyword>
<dbReference type="InterPro" id="IPR041624">
    <property type="entry name" value="RGI_lyase"/>
</dbReference>
<dbReference type="CDD" id="cd08547">
    <property type="entry name" value="Type_II_cohesin"/>
    <property type="match status" value="1"/>
</dbReference>
<name>A0ABX1ZSM7_9BACL</name>
<dbReference type="SUPFAM" id="SSF69318">
    <property type="entry name" value="Integrin alpha N-terminal domain"/>
    <property type="match status" value="1"/>
</dbReference>